<dbReference type="SMART" id="SM00656">
    <property type="entry name" value="Amb_all"/>
    <property type="match status" value="1"/>
</dbReference>
<evidence type="ECO:0000259" key="2">
    <source>
        <dbReference type="SMART" id="SM00656"/>
    </source>
</evidence>
<feature type="domain" description="Pectate lyase" evidence="2">
    <location>
        <begin position="2"/>
        <end position="134"/>
    </location>
</feature>
<dbReference type="Pfam" id="PF00544">
    <property type="entry name" value="Pectate_lyase_4"/>
    <property type="match status" value="1"/>
</dbReference>
<dbReference type="Gene3D" id="2.160.20.10">
    <property type="entry name" value="Single-stranded right-handed beta-helix, Pectin lyase-like"/>
    <property type="match status" value="1"/>
</dbReference>
<accession>A0A830CX38</accession>
<comment type="caution">
    <text evidence="3">The sequence shown here is derived from an EMBL/GenBank/DDBJ whole genome shotgun (WGS) entry which is preliminary data.</text>
</comment>
<dbReference type="PANTHER" id="PTHR31683">
    <property type="entry name" value="PECTATE LYASE 18-RELATED"/>
    <property type="match status" value="1"/>
</dbReference>
<dbReference type="GO" id="GO:0030570">
    <property type="term" value="F:pectate lyase activity"/>
    <property type="evidence" value="ECO:0007669"/>
    <property type="project" value="InterPro"/>
</dbReference>
<proteinExistence type="predicted"/>
<dbReference type="PANTHER" id="PTHR31683:SF113">
    <property type="entry name" value="PECTATE LYASE"/>
    <property type="match status" value="1"/>
</dbReference>
<reference evidence="3" key="1">
    <citation type="submission" date="2020-07" db="EMBL/GenBank/DDBJ databases">
        <title>Ethylene signaling mediates host invasion by parasitic plants.</title>
        <authorList>
            <person name="Yoshida S."/>
        </authorList>
    </citation>
    <scope>NUCLEOTIDE SEQUENCE</scope>
    <source>
        <strain evidence="3">Okayama</strain>
    </source>
</reference>
<sequence length="165" mass="18931">MFEGGRGHDVDRIQIKLNSGHIWIDHFSLSDYDNGLIDITRGSTDITISRCHFANHDKMMLIGADPSHRGDRCIRITIHHCFFDGTQQKHSHVRSGKVRLYNNYTRHWGIYAVCASIESQIYSQCNIYEAGQKKVAFKHLCLHQVTFTAASLAPEVESFLFFRTC</sequence>
<keyword evidence="4" id="KW-1185">Reference proteome</keyword>
<dbReference type="EMBL" id="BMAC01000848">
    <property type="protein sequence ID" value="GFQ03590.1"/>
    <property type="molecule type" value="Genomic_DNA"/>
</dbReference>
<evidence type="ECO:0000313" key="3">
    <source>
        <dbReference type="EMBL" id="GFQ03590.1"/>
    </source>
</evidence>
<dbReference type="InterPro" id="IPR002022">
    <property type="entry name" value="Pec_lyase"/>
</dbReference>
<protein>
    <submittedName>
        <fullName evidence="3">Probable pectate lyase 4</fullName>
    </submittedName>
</protein>
<name>A0A830CX38_9LAMI</name>
<dbReference type="Proteomes" id="UP000653305">
    <property type="component" value="Unassembled WGS sequence"/>
</dbReference>
<dbReference type="InterPro" id="IPR045032">
    <property type="entry name" value="PEL"/>
</dbReference>
<gene>
    <name evidence="3" type="ORF">PHJA_002502800</name>
</gene>
<evidence type="ECO:0000256" key="1">
    <source>
        <dbReference type="ARBA" id="ARBA00023239"/>
    </source>
</evidence>
<keyword evidence="1 3" id="KW-0456">Lyase</keyword>
<dbReference type="InterPro" id="IPR012334">
    <property type="entry name" value="Pectin_lyas_fold"/>
</dbReference>
<dbReference type="AlphaFoldDB" id="A0A830CX38"/>
<dbReference type="InterPro" id="IPR011050">
    <property type="entry name" value="Pectin_lyase_fold/virulence"/>
</dbReference>
<dbReference type="OrthoDB" id="1637350at2759"/>
<dbReference type="SUPFAM" id="SSF51126">
    <property type="entry name" value="Pectin lyase-like"/>
    <property type="match status" value="1"/>
</dbReference>
<organism evidence="3 4">
    <name type="scientific">Phtheirospermum japonicum</name>
    <dbReference type="NCBI Taxonomy" id="374723"/>
    <lineage>
        <taxon>Eukaryota</taxon>
        <taxon>Viridiplantae</taxon>
        <taxon>Streptophyta</taxon>
        <taxon>Embryophyta</taxon>
        <taxon>Tracheophyta</taxon>
        <taxon>Spermatophyta</taxon>
        <taxon>Magnoliopsida</taxon>
        <taxon>eudicotyledons</taxon>
        <taxon>Gunneridae</taxon>
        <taxon>Pentapetalae</taxon>
        <taxon>asterids</taxon>
        <taxon>lamiids</taxon>
        <taxon>Lamiales</taxon>
        <taxon>Orobanchaceae</taxon>
        <taxon>Orobanchaceae incertae sedis</taxon>
        <taxon>Phtheirospermum</taxon>
    </lineage>
</organism>
<evidence type="ECO:0000313" key="4">
    <source>
        <dbReference type="Proteomes" id="UP000653305"/>
    </source>
</evidence>